<organism evidence="1 2">
    <name type="scientific">Paenibacillus mucilaginosus 3016</name>
    <dbReference type="NCBI Taxonomy" id="1116391"/>
    <lineage>
        <taxon>Bacteria</taxon>
        <taxon>Bacillati</taxon>
        <taxon>Bacillota</taxon>
        <taxon>Bacilli</taxon>
        <taxon>Bacillales</taxon>
        <taxon>Paenibacillaceae</taxon>
        <taxon>Paenibacillus</taxon>
    </lineage>
</organism>
<dbReference type="AlphaFoldDB" id="H6NGT8"/>
<sequence>MHIISYYKHPTGNYVAKYNSQSIMVLQTVFRRITGVSPASVSGWTEVEKQELSQLGFIAN</sequence>
<evidence type="ECO:0000313" key="1">
    <source>
        <dbReference type="EMBL" id="AFC28380.1"/>
    </source>
</evidence>
<gene>
    <name evidence="1" type="ORF">PM3016_1455</name>
</gene>
<evidence type="ECO:0000313" key="2">
    <source>
        <dbReference type="Proteomes" id="UP000007523"/>
    </source>
</evidence>
<dbReference type="KEGG" id="pmq:PM3016_1455"/>
<dbReference type="EMBL" id="CP003235">
    <property type="protein sequence ID" value="AFC28380.1"/>
    <property type="molecule type" value="Genomic_DNA"/>
</dbReference>
<dbReference type="STRING" id="1116391.PM3016_1455"/>
<name>H6NGT8_9BACL</name>
<reference evidence="1 2" key="1">
    <citation type="journal article" date="2012" name="J. Bacteriol.">
        <title>Complete Genome Sequence of Paenibacillus mucilaginosus 3016, a Bacterium Functional as Microbial Fertilizer.</title>
        <authorList>
            <person name="Ma M."/>
            <person name="Wang Z."/>
            <person name="Li L."/>
            <person name="Jiang X."/>
            <person name="Guan D."/>
            <person name="Cao F."/>
            <person name="Chen H."/>
            <person name="Wang X."/>
            <person name="Shen D."/>
            <person name="Du B."/>
            <person name="Li J."/>
        </authorList>
    </citation>
    <scope>NUCLEOTIDE SEQUENCE [LARGE SCALE GENOMIC DNA]</scope>
    <source>
        <strain evidence="1 2">3016</strain>
    </source>
</reference>
<protein>
    <submittedName>
        <fullName evidence="1">Uncharacterized protein</fullName>
    </submittedName>
</protein>
<proteinExistence type="predicted"/>
<dbReference type="Proteomes" id="UP000007523">
    <property type="component" value="Chromosome"/>
</dbReference>
<keyword evidence="2" id="KW-1185">Reference proteome</keyword>
<dbReference type="HOGENOM" id="CLU_2956236_0_0_9"/>
<accession>H6NGT8</accession>